<name>A0AA39Y966_9PEZI</name>
<sequence length="106" mass="11607">MRSEALRPPEPVAPPQSGSCWPGAPPSLSSLRAPPHQHRQPSIPISPTVLDHAARLPLTRTRFHQSSNDSPRLCLPQITPRPDCTVPTPRRPQNIVSPSRLNSPPL</sequence>
<comment type="caution">
    <text evidence="2">The sequence shown here is derived from an EMBL/GenBank/DDBJ whole genome shotgun (WGS) entry which is preliminary data.</text>
</comment>
<accession>A0AA39Y966</accession>
<organism evidence="2 3">
    <name type="scientific">Cercophora newfieldiana</name>
    <dbReference type="NCBI Taxonomy" id="92897"/>
    <lineage>
        <taxon>Eukaryota</taxon>
        <taxon>Fungi</taxon>
        <taxon>Dikarya</taxon>
        <taxon>Ascomycota</taxon>
        <taxon>Pezizomycotina</taxon>
        <taxon>Sordariomycetes</taxon>
        <taxon>Sordariomycetidae</taxon>
        <taxon>Sordariales</taxon>
        <taxon>Lasiosphaeriaceae</taxon>
        <taxon>Cercophora</taxon>
    </lineage>
</organism>
<dbReference type="AlphaFoldDB" id="A0AA39Y966"/>
<evidence type="ECO:0000313" key="2">
    <source>
        <dbReference type="EMBL" id="KAK0648361.1"/>
    </source>
</evidence>
<proteinExistence type="predicted"/>
<dbReference type="Proteomes" id="UP001174936">
    <property type="component" value="Unassembled WGS sequence"/>
</dbReference>
<feature type="region of interest" description="Disordered" evidence="1">
    <location>
        <begin position="60"/>
        <end position="106"/>
    </location>
</feature>
<feature type="region of interest" description="Disordered" evidence="1">
    <location>
        <begin position="1"/>
        <end position="48"/>
    </location>
</feature>
<feature type="compositionally biased region" description="Polar residues" evidence="1">
    <location>
        <begin position="94"/>
        <end position="106"/>
    </location>
</feature>
<protein>
    <submittedName>
        <fullName evidence="2">Uncharacterized protein</fullName>
    </submittedName>
</protein>
<reference evidence="2" key="1">
    <citation type="submission" date="2023-06" db="EMBL/GenBank/DDBJ databases">
        <title>Genome-scale phylogeny and comparative genomics of the fungal order Sordariales.</title>
        <authorList>
            <consortium name="Lawrence Berkeley National Laboratory"/>
            <person name="Hensen N."/>
            <person name="Bonometti L."/>
            <person name="Westerberg I."/>
            <person name="Brannstrom I.O."/>
            <person name="Guillou S."/>
            <person name="Cros-Aarteil S."/>
            <person name="Calhoun S."/>
            <person name="Haridas S."/>
            <person name="Kuo A."/>
            <person name="Mondo S."/>
            <person name="Pangilinan J."/>
            <person name="Riley R."/>
            <person name="Labutti K."/>
            <person name="Andreopoulos B."/>
            <person name="Lipzen A."/>
            <person name="Chen C."/>
            <person name="Yanf M."/>
            <person name="Daum C."/>
            <person name="Ng V."/>
            <person name="Clum A."/>
            <person name="Steindorff A."/>
            <person name="Ohm R."/>
            <person name="Martin F."/>
            <person name="Silar P."/>
            <person name="Natvig D."/>
            <person name="Lalanne C."/>
            <person name="Gautier V."/>
            <person name="Ament-Velasquez S.L."/>
            <person name="Kruys A."/>
            <person name="Hutchinson M.I."/>
            <person name="Powell A.J."/>
            <person name="Barry K."/>
            <person name="Miller A.N."/>
            <person name="Grigoriev I.V."/>
            <person name="Debuchy R."/>
            <person name="Gladieux P."/>
            <person name="Thoren M.H."/>
            <person name="Johannesson H."/>
        </authorList>
    </citation>
    <scope>NUCLEOTIDE SEQUENCE</scope>
    <source>
        <strain evidence="2">SMH2532-1</strain>
    </source>
</reference>
<gene>
    <name evidence="2" type="ORF">B0T16DRAFT_408084</name>
</gene>
<evidence type="ECO:0000256" key="1">
    <source>
        <dbReference type="SAM" id="MobiDB-lite"/>
    </source>
</evidence>
<keyword evidence="3" id="KW-1185">Reference proteome</keyword>
<evidence type="ECO:0000313" key="3">
    <source>
        <dbReference type="Proteomes" id="UP001174936"/>
    </source>
</evidence>
<dbReference type="EMBL" id="JAULSV010000003">
    <property type="protein sequence ID" value="KAK0648361.1"/>
    <property type="molecule type" value="Genomic_DNA"/>
</dbReference>